<dbReference type="EMBL" id="MU971458">
    <property type="protein sequence ID" value="KAK9234646.1"/>
    <property type="molecule type" value="Genomic_DNA"/>
</dbReference>
<sequence length="241" mass="26895">MGSTALHIGVLTNSPPGNEFWHDVRQSFSDVFSIVAPGAQVDFYDPVVEGRFPRPENYDLIILSGGKADASSSQPWVLRVLDFVRAAARDSPRTKVLGICFGHQAIARAFGGEVAAVSTGPIAAIHDVNLTEAGKKFFPFAATTGYYRSPEFHVREVVKPAPGFIHMAERHECFLNEENTILSFQAHPEFQKNIVKKLLLEEDDVYNGNSSRQQLELQVRKLDQSMDGIDLLRRVIQWVKE</sequence>
<keyword evidence="2" id="KW-1185">Reference proteome</keyword>
<reference evidence="2" key="1">
    <citation type="journal article" date="2024" name="Front. Bioeng. Biotechnol.">
        <title>Genome-scale model development and genomic sequencing of the oleaginous clade Lipomyces.</title>
        <authorList>
            <person name="Czajka J.J."/>
            <person name="Han Y."/>
            <person name="Kim J."/>
            <person name="Mondo S.J."/>
            <person name="Hofstad B.A."/>
            <person name="Robles A."/>
            <person name="Haridas S."/>
            <person name="Riley R."/>
            <person name="LaButti K."/>
            <person name="Pangilinan J."/>
            <person name="Andreopoulos W."/>
            <person name="Lipzen A."/>
            <person name="Yan J."/>
            <person name="Wang M."/>
            <person name="Ng V."/>
            <person name="Grigoriev I.V."/>
            <person name="Spatafora J.W."/>
            <person name="Magnuson J.K."/>
            <person name="Baker S.E."/>
            <person name="Pomraning K.R."/>
        </authorList>
    </citation>
    <scope>NUCLEOTIDE SEQUENCE [LARGE SCALE GENOMIC DNA]</scope>
    <source>
        <strain evidence="2">CBS 7786</strain>
    </source>
</reference>
<protein>
    <submittedName>
        <fullName evidence="1">Copper/iron-regulated glutamine amidotransferase</fullName>
    </submittedName>
</protein>
<organism evidence="1 2">
    <name type="scientific">Lipomyces kononenkoae</name>
    <name type="common">Yeast</name>
    <dbReference type="NCBI Taxonomy" id="34357"/>
    <lineage>
        <taxon>Eukaryota</taxon>
        <taxon>Fungi</taxon>
        <taxon>Dikarya</taxon>
        <taxon>Ascomycota</taxon>
        <taxon>Saccharomycotina</taxon>
        <taxon>Lipomycetes</taxon>
        <taxon>Lipomycetales</taxon>
        <taxon>Lipomycetaceae</taxon>
        <taxon>Lipomyces</taxon>
    </lineage>
</organism>
<gene>
    <name evidence="1" type="ORF">V1525DRAFT_412419</name>
</gene>
<name>A0ACC3SSQ4_LIPKO</name>
<comment type="caution">
    <text evidence="1">The sequence shown here is derived from an EMBL/GenBank/DDBJ whole genome shotgun (WGS) entry which is preliminary data.</text>
</comment>
<accession>A0ACC3SSQ4</accession>
<keyword evidence="1" id="KW-0315">Glutamine amidotransferase</keyword>
<dbReference type="Proteomes" id="UP001433508">
    <property type="component" value="Unassembled WGS sequence"/>
</dbReference>
<proteinExistence type="predicted"/>
<evidence type="ECO:0000313" key="1">
    <source>
        <dbReference type="EMBL" id="KAK9234646.1"/>
    </source>
</evidence>
<evidence type="ECO:0000313" key="2">
    <source>
        <dbReference type="Proteomes" id="UP001433508"/>
    </source>
</evidence>